<feature type="domain" description="ABC transporter" evidence="5">
    <location>
        <begin position="2"/>
        <end position="221"/>
    </location>
</feature>
<dbReference type="GO" id="GO:0140359">
    <property type="term" value="F:ABC-type transporter activity"/>
    <property type="evidence" value="ECO:0007669"/>
    <property type="project" value="InterPro"/>
</dbReference>
<dbReference type="InterPro" id="IPR003439">
    <property type="entry name" value="ABC_transporter-like_ATP-bd"/>
</dbReference>
<name>A0A0M7B9A4_9RHOB</name>
<reference evidence="6 7" key="1">
    <citation type="submission" date="2015-09" db="EMBL/GenBank/DDBJ databases">
        <authorList>
            <person name="Jackson K.R."/>
            <person name="Lunt B.L."/>
            <person name="Fisher J.N.B."/>
            <person name="Gardner A.V."/>
            <person name="Bailey M.E."/>
            <person name="Deus L.M."/>
            <person name="Earl A.S."/>
            <person name="Gibby P.D."/>
            <person name="Hartmann K.A."/>
            <person name="Liu J.E."/>
            <person name="Manci A.M."/>
            <person name="Nielsen D.A."/>
            <person name="Solomon M.B."/>
            <person name="Breakwell D.P."/>
            <person name="Burnett S.H."/>
            <person name="Grose J.H."/>
        </authorList>
    </citation>
    <scope>NUCLEOTIDE SEQUENCE [LARGE SCALE GENOMIC DNA]</scope>
    <source>
        <strain evidence="6 7">CECT 7799</strain>
    </source>
</reference>
<dbReference type="InterPro" id="IPR003593">
    <property type="entry name" value="AAA+_ATPase"/>
</dbReference>
<evidence type="ECO:0000313" key="6">
    <source>
        <dbReference type="EMBL" id="CUH36792.1"/>
    </source>
</evidence>
<evidence type="ECO:0000256" key="2">
    <source>
        <dbReference type="ARBA" id="ARBA00022448"/>
    </source>
</evidence>
<dbReference type="EMBL" id="CYPR01000070">
    <property type="protein sequence ID" value="CUH36792.1"/>
    <property type="molecule type" value="Genomic_DNA"/>
</dbReference>
<dbReference type="PROSITE" id="PS50893">
    <property type="entry name" value="ABC_TRANSPORTER_2"/>
    <property type="match status" value="1"/>
</dbReference>
<dbReference type="OrthoDB" id="9778870at2"/>
<dbReference type="CDD" id="cd03220">
    <property type="entry name" value="ABC_KpsT_Wzt"/>
    <property type="match status" value="1"/>
</dbReference>
<evidence type="ECO:0000256" key="1">
    <source>
        <dbReference type="ARBA" id="ARBA00005417"/>
    </source>
</evidence>
<dbReference type="GO" id="GO:0005524">
    <property type="term" value="F:ATP binding"/>
    <property type="evidence" value="ECO:0007669"/>
    <property type="project" value="UniProtKB-KW"/>
</dbReference>
<keyword evidence="2" id="KW-0813">Transport</keyword>
<dbReference type="SMART" id="SM00382">
    <property type="entry name" value="AAA"/>
    <property type="match status" value="1"/>
</dbReference>
<dbReference type="PROSITE" id="PS00211">
    <property type="entry name" value="ABC_TRANSPORTER_1"/>
    <property type="match status" value="1"/>
</dbReference>
<evidence type="ECO:0000313" key="7">
    <source>
        <dbReference type="Proteomes" id="UP000049455"/>
    </source>
</evidence>
<comment type="similarity">
    <text evidence="1">Belongs to the ABC transporter superfamily.</text>
</comment>
<protein>
    <submittedName>
        <fullName evidence="6">Polysialic acid transport ATP-binding protein KpsT</fullName>
    </submittedName>
</protein>
<dbReference type="GO" id="GO:0016020">
    <property type="term" value="C:membrane"/>
    <property type="evidence" value="ECO:0007669"/>
    <property type="project" value="InterPro"/>
</dbReference>
<dbReference type="Gene3D" id="3.40.50.300">
    <property type="entry name" value="P-loop containing nucleotide triphosphate hydrolases"/>
    <property type="match status" value="1"/>
</dbReference>
<evidence type="ECO:0000256" key="4">
    <source>
        <dbReference type="ARBA" id="ARBA00022840"/>
    </source>
</evidence>
<keyword evidence="4 6" id="KW-0067">ATP-binding</keyword>
<dbReference type="PANTHER" id="PTHR46743">
    <property type="entry name" value="TEICHOIC ACIDS EXPORT ATP-BINDING PROTEIN TAGH"/>
    <property type="match status" value="1"/>
</dbReference>
<dbReference type="STRING" id="313367.JSE7799_01238"/>
<dbReference type="Proteomes" id="UP000049455">
    <property type="component" value="Unassembled WGS sequence"/>
</dbReference>
<dbReference type="InterPro" id="IPR015860">
    <property type="entry name" value="ABC_transpr_TagH-like"/>
</dbReference>
<keyword evidence="7" id="KW-1185">Reference proteome</keyword>
<dbReference type="Pfam" id="PF00005">
    <property type="entry name" value="ABC_tran"/>
    <property type="match status" value="1"/>
</dbReference>
<evidence type="ECO:0000259" key="5">
    <source>
        <dbReference type="PROSITE" id="PS50893"/>
    </source>
</evidence>
<evidence type="ECO:0000256" key="3">
    <source>
        <dbReference type="ARBA" id="ARBA00022741"/>
    </source>
</evidence>
<dbReference type="InterPro" id="IPR050683">
    <property type="entry name" value="Bact_Polysacc_Export_ATP-bd"/>
</dbReference>
<dbReference type="AlphaFoldDB" id="A0A0M7B9A4"/>
<organism evidence="6 7">
    <name type="scientific">Jannaschia seosinensis</name>
    <dbReference type="NCBI Taxonomy" id="313367"/>
    <lineage>
        <taxon>Bacteria</taxon>
        <taxon>Pseudomonadati</taxon>
        <taxon>Pseudomonadota</taxon>
        <taxon>Alphaproteobacteria</taxon>
        <taxon>Rhodobacterales</taxon>
        <taxon>Roseobacteraceae</taxon>
        <taxon>Jannaschia</taxon>
    </lineage>
</organism>
<dbReference type="RefSeq" id="WP_055662852.1">
    <property type="nucleotide sequence ID" value="NZ_CYPR01000070.1"/>
</dbReference>
<dbReference type="InterPro" id="IPR017871">
    <property type="entry name" value="ABC_transporter-like_CS"/>
</dbReference>
<proteinExistence type="inferred from homology"/>
<gene>
    <name evidence="6" type="primary">kpsT_1</name>
    <name evidence="6" type="ORF">JSE7799_01238</name>
</gene>
<dbReference type="SUPFAM" id="SSF52540">
    <property type="entry name" value="P-loop containing nucleoside triphosphate hydrolases"/>
    <property type="match status" value="1"/>
</dbReference>
<dbReference type="PANTHER" id="PTHR46743:SF2">
    <property type="entry name" value="TEICHOIC ACIDS EXPORT ATP-BINDING PROTEIN TAGH"/>
    <property type="match status" value="1"/>
</dbReference>
<accession>A0A0M7B9A4</accession>
<dbReference type="GO" id="GO:0016887">
    <property type="term" value="F:ATP hydrolysis activity"/>
    <property type="evidence" value="ECO:0007669"/>
    <property type="project" value="InterPro"/>
</dbReference>
<sequence length="223" mass="24329">MIELLGVTKTYTGRRRTTVVIDDLTFTFPAGKAVGLIGRNGAGKSTLLGMIAGAIRPDRGEIVRHGRVSYPVGFAGSFSPDMTGAQNTRFVARLYGVDSDALVEFVRRFASLGPHFNMPFRTYSSGMRSRLSFGVSMGIPFDTYLVDEVTSVGDKAFRKRSQEVFEARMQNAGAIFVGHSPDTMRRFCSAGAVLDAGHLHYHEDIGDAFAQYDEIVARKGSAK</sequence>
<dbReference type="InterPro" id="IPR027417">
    <property type="entry name" value="P-loop_NTPase"/>
</dbReference>
<keyword evidence="3" id="KW-0547">Nucleotide-binding</keyword>